<evidence type="ECO:0000313" key="2">
    <source>
        <dbReference type="Proteomes" id="UP000027822"/>
    </source>
</evidence>
<dbReference type="EMBL" id="JOTN01000014">
    <property type="protein sequence ID" value="KEK18413.1"/>
    <property type="molecule type" value="Genomic_DNA"/>
</dbReference>
<accession>A0A073K849</accession>
<dbReference type="AlphaFoldDB" id="A0A073K849"/>
<sequence length="120" mass="13881">MLQNPKIYELVQLTQTSHVHDIEMQSLEIYLFHKEEFKEGQIGYRYDDQGNSLIGTNEGDWQESWIVIGYETDLGDPIFVDTKTLCVYTAEHGAEIWEPVCIATHIDEVIATVRNTFLDE</sequence>
<reference evidence="1 2" key="1">
    <citation type="submission" date="2014-06" db="EMBL/GenBank/DDBJ databases">
        <title>Draft genome sequence of Bacillus manliponensis JCM 15802 (MCCC 1A00708).</title>
        <authorList>
            <person name="Lai Q."/>
            <person name="Liu Y."/>
            <person name="Shao Z."/>
        </authorList>
    </citation>
    <scope>NUCLEOTIDE SEQUENCE [LARGE SCALE GENOMIC DNA]</scope>
    <source>
        <strain evidence="1 2">JCM 15802</strain>
    </source>
</reference>
<dbReference type="RefSeq" id="WP_034640866.1">
    <property type="nucleotide sequence ID" value="NZ_CBCSJC010000006.1"/>
</dbReference>
<dbReference type="eggNOG" id="ENOG50333EB">
    <property type="taxonomic scope" value="Bacteria"/>
</dbReference>
<dbReference type="OrthoDB" id="8444591at2"/>
<proteinExistence type="predicted"/>
<dbReference type="Proteomes" id="UP000027822">
    <property type="component" value="Unassembled WGS sequence"/>
</dbReference>
<evidence type="ECO:0000313" key="1">
    <source>
        <dbReference type="EMBL" id="KEK18413.1"/>
    </source>
</evidence>
<protein>
    <submittedName>
        <fullName evidence="1">Thiamine transporter</fullName>
    </submittedName>
</protein>
<organism evidence="1 2">
    <name type="scientific">Bacillus manliponensis</name>
    <dbReference type="NCBI Taxonomy" id="574376"/>
    <lineage>
        <taxon>Bacteria</taxon>
        <taxon>Bacillati</taxon>
        <taxon>Bacillota</taxon>
        <taxon>Bacilli</taxon>
        <taxon>Bacillales</taxon>
        <taxon>Bacillaceae</taxon>
        <taxon>Bacillus</taxon>
        <taxon>Bacillus cereus group</taxon>
    </lineage>
</organism>
<comment type="caution">
    <text evidence="1">The sequence shown here is derived from an EMBL/GenBank/DDBJ whole genome shotgun (WGS) entry which is preliminary data.</text>
</comment>
<keyword evidence="2" id="KW-1185">Reference proteome</keyword>
<name>A0A073K849_9BACI</name>
<dbReference type="STRING" id="574376.BAMA_05140"/>
<gene>
    <name evidence="1" type="ORF">BAMA_05140</name>
</gene>